<gene>
    <name evidence="1" type="ORF">ACJDUG_07825</name>
</gene>
<evidence type="ECO:0000313" key="2">
    <source>
        <dbReference type="Proteomes" id="UP001623591"/>
    </source>
</evidence>
<protein>
    <submittedName>
        <fullName evidence="1">HEAT repeat domain-containing protein</fullName>
    </submittedName>
</protein>
<dbReference type="InterPro" id="IPR004155">
    <property type="entry name" value="PBS_lyase_HEAT"/>
</dbReference>
<dbReference type="InterPro" id="IPR016024">
    <property type="entry name" value="ARM-type_fold"/>
</dbReference>
<dbReference type="SMART" id="SM00567">
    <property type="entry name" value="EZ_HEAT"/>
    <property type="match status" value="2"/>
</dbReference>
<dbReference type="Gene3D" id="1.25.10.10">
    <property type="entry name" value="Leucine-rich Repeat Variant"/>
    <property type="match status" value="1"/>
</dbReference>
<keyword evidence="2" id="KW-1185">Reference proteome</keyword>
<dbReference type="RefSeq" id="WP_406769342.1">
    <property type="nucleotide sequence ID" value="NZ_JBJHZZ010000003.1"/>
</dbReference>
<dbReference type="EMBL" id="JBJHZZ010000003">
    <property type="protein sequence ID" value="MFL0246876.1"/>
    <property type="molecule type" value="Genomic_DNA"/>
</dbReference>
<organism evidence="1 2">
    <name type="scientific">Candidatus Clostridium stratigraminis</name>
    <dbReference type="NCBI Taxonomy" id="3381661"/>
    <lineage>
        <taxon>Bacteria</taxon>
        <taxon>Bacillati</taxon>
        <taxon>Bacillota</taxon>
        <taxon>Clostridia</taxon>
        <taxon>Eubacteriales</taxon>
        <taxon>Clostridiaceae</taxon>
        <taxon>Clostridium</taxon>
    </lineage>
</organism>
<dbReference type="Pfam" id="PF13646">
    <property type="entry name" value="HEAT_2"/>
    <property type="match status" value="1"/>
</dbReference>
<reference evidence="1 2" key="1">
    <citation type="submission" date="2024-11" db="EMBL/GenBank/DDBJ databases">
        <authorList>
            <person name="Heng Y.C."/>
            <person name="Lim A.C.H."/>
            <person name="Lee J.K.Y."/>
            <person name="Kittelmann S."/>
        </authorList>
    </citation>
    <scope>NUCLEOTIDE SEQUENCE [LARGE SCALE GENOMIC DNA]</scope>
    <source>
        <strain evidence="1 2">WILCCON 0185</strain>
    </source>
</reference>
<dbReference type="InterPro" id="IPR011989">
    <property type="entry name" value="ARM-like"/>
</dbReference>
<comment type="caution">
    <text evidence="1">The sequence shown here is derived from an EMBL/GenBank/DDBJ whole genome shotgun (WGS) entry which is preliminary data.</text>
</comment>
<name>A0ABW8T2V6_9CLOT</name>
<sequence>MDKGLIKIDWKDIDNLSESEITYFLSLEGKSIAAIEKIRGLSREEVQKQLIEGKIKYRFLANSKNETELFEALCNAGKTDKLSVLNSMSSVNKEKLIFYIKNEFANMTSKNKEYALWIAGELKAQEIIEIPIKSIVHKHVNIRRMAVSALGKIGDKASETALIRALEDENTQVVLYAVKALKKLKSDKAIDKMKDIKEGSNKDYIIRAAKEYLDEIEVK</sequence>
<evidence type="ECO:0000313" key="1">
    <source>
        <dbReference type="EMBL" id="MFL0246876.1"/>
    </source>
</evidence>
<dbReference type="SUPFAM" id="SSF48371">
    <property type="entry name" value="ARM repeat"/>
    <property type="match status" value="1"/>
</dbReference>
<dbReference type="Proteomes" id="UP001623591">
    <property type="component" value="Unassembled WGS sequence"/>
</dbReference>
<accession>A0ABW8T2V6</accession>
<proteinExistence type="predicted"/>